<evidence type="ECO:0000259" key="3">
    <source>
        <dbReference type="SMART" id="SM01008"/>
    </source>
</evidence>
<comment type="caution">
    <text evidence="4">The sequence shown here is derived from an EMBL/GenBank/DDBJ whole genome shotgun (WGS) entry which is preliminary data.</text>
</comment>
<dbReference type="GO" id="GO:0016491">
    <property type="term" value="F:oxidoreductase activity"/>
    <property type="evidence" value="ECO:0007669"/>
    <property type="project" value="UniProtKB-KW"/>
</dbReference>
<dbReference type="PANTHER" id="PTHR11908">
    <property type="entry name" value="XANTHINE DEHYDROGENASE"/>
    <property type="match status" value="1"/>
</dbReference>
<sequence>MKRFEDPRLLVGEGQFIDDMQLPDMLHAVVLRSPHAHARITSIEAESVADLPGVVTVLTARELDGKVRDIPRRVIDDLSGVELPEHPVLARDRTCYVGQPVAIVVAENRALAEDAAEHIEVTYESLTPVIDLRAASEDDAALVHEETGTNTALRLRLGRGDVDAAFASADHIVKGRYEVPRLSAAPMEGRGLIARYQLQDQQLTLWTSTQVAFKVKRFLAQTLMDPPRQLRVITPDVGGGFGQKVELWPEDVACSYLAMTLQRPIKWIETRRENLLAYHGRGYCGDVEAAVRSDGRILGMRCHILADLGAYSLNATPGPPVNAAKRVAGPYDIADVDVECLGIMTNKPSTGPYRGAGGPEGAFFMERTVDLIARQLDLDPAEVRRRNFIASDAFPYTTGTGLTYDSGQFEAVFARALELADYEEMRRRQRERREGEPRLGIGIATVVKASGGQGEMRNSNARVRVEPTGEVTVYTEVSPHGQGTETTFSQIVADTLAIEPEQVRVRHGDTDMLPWGQGTFASRGLSVGGSAMYEALQQVRQQLANVAAEHFECTPQQIDFRNGKLVNAESPLQAMAFEEAASASASGLECQVEFGLPDNPFGFAAHVVVVEIDPDTGALQFVRYAAVHDSGRIINPKLFEGQVYGAIAQGLGQALGEGMHYSPDGQPLTGSFLDYVMPRAKEMLPLRAEAMETPSPTNPLGLKGVGELPTVACPVAVVNAVLDALSDTEVRHLDAPVTQEKIWRAMQPQT</sequence>
<organism evidence="4 5">
    <name type="scientific">Entotheonella factor</name>
    <dbReference type="NCBI Taxonomy" id="1429438"/>
    <lineage>
        <taxon>Bacteria</taxon>
        <taxon>Pseudomonadati</taxon>
        <taxon>Nitrospinota/Tectimicrobiota group</taxon>
        <taxon>Candidatus Tectimicrobiota</taxon>
        <taxon>Candidatus Entotheonellia</taxon>
        <taxon>Candidatus Entotheonellales</taxon>
        <taxon>Candidatus Entotheonellaceae</taxon>
        <taxon>Candidatus Entotheonella</taxon>
    </lineage>
</organism>
<dbReference type="Pfam" id="PF01315">
    <property type="entry name" value="Ald_Xan_dh_C"/>
    <property type="match status" value="1"/>
</dbReference>
<evidence type="ECO:0000256" key="1">
    <source>
        <dbReference type="ARBA" id="ARBA00022505"/>
    </source>
</evidence>
<dbReference type="Gene3D" id="3.30.365.10">
    <property type="entry name" value="Aldehyde oxidase/xanthine dehydrogenase, molybdopterin binding domain"/>
    <property type="match status" value="4"/>
</dbReference>
<proteinExistence type="predicted"/>
<dbReference type="SMART" id="SM01008">
    <property type="entry name" value="Ald_Xan_dh_C"/>
    <property type="match status" value="1"/>
</dbReference>
<dbReference type="GO" id="GO:0005506">
    <property type="term" value="F:iron ion binding"/>
    <property type="evidence" value="ECO:0007669"/>
    <property type="project" value="InterPro"/>
</dbReference>
<dbReference type="Gene3D" id="3.90.1170.50">
    <property type="entry name" value="Aldehyde oxidase/xanthine dehydrogenase, a/b hammerhead"/>
    <property type="match status" value="1"/>
</dbReference>
<dbReference type="PATRIC" id="fig|1429438.4.peg.4083"/>
<dbReference type="SUPFAM" id="SSF54665">
    <property type="entry name" value="CO dehydrogenase molybdoprotein N-domain-like"/>
    <property type="match status" value="1"/>
</dbReference>
<dbReference type="Pfam" id="PF20256">
    <property type="entry name" value="MoCoBD_2"/>
    <property type="match status" value="1"/>
</dbReference>
<feature type="domain" description="Aldehyde oxidase/xanthine dehydrogenase a/b hammerhead" evidence="3">
    <location>
        <begin position="11"/>
        <end position="127"/>
    </location>
</feature>
<keyword evidence="5" id="KW-1185">Reference proteome</keyword>
<evidence type="ECO:0000256" key="2">
    <source>
        <dbReference type="ARBA" id="ARBA00023002"/>
    </source>
</evidence>
<evidence type="ECO:0000313" key="5">
    <source>
        <dbReference type="Proteomes" id="UP000019141"/>
    </source>
</evidence>
<dbReference type="InterPro" id="IPR000674">
    <property type="entry name" value="Ald_Oxase/Xan_DH_a/b"/>
</dbReference>
<dbReference type="PANTHER" id="PTHR11908:SF132">
    <property type="entry name" value="ALDEHYDE OXIDASE 1-RELATED"/>
    <property type="match status" value="1"/>
</dbReference>
<dbReference type="InterPro" id="IPR037165">
    <property type="entry name" value="AldOxase/xan_DH_Mopterin-bd_sf"/>
</dbReference>
<dbReference type="EMBL" id="AZHW01000610">
    <property type="protein sequence ID" value="ETW97851.1"/>
    <property type="molecule type" value="Genomic_DNA"/>
</dbReference>
<dbReference type="InterPro" id="IPR008274">
    <property type="entry name" value="AldOxase/xan_DH_MoCoBD1"/>
</dbReference>
<gene>
    <name evidence="4" type="ORF">ETSY1_21075</name>
</gene>
<dbReference type="InterPro" id="IPR036856">
    <property type="entry name" value="Ald_Oxase/Xan_DH_a/b_sf"/>
</dbReference>
<keyword evidence="1" id="KW-0500">Molybdenum</keyword>
<keyword evidence="2" id="KW-0560">Oxidoreductase</keyword>
<name>W4LKJ0_ENTF1</name>
<dbReference type="InterPro" id="IPR046867">
    <property type="entry name" value="AldOxase/xan_DH_MoCoBD2"/>
</dbReference>
<accession>W4LKJ0</accession>
<reference evidence="4 5" key="1">
    <citation type="journal article" date="2014" name="Nature">
        <title>An environmental bacterial taxon with a large and distinct metabolic repertoire.</title>
        <authorList>
            <person name="Wilson M.C."/>
            <person name="Mori T."/>
            <person name="Ruckert C."/>
            <person name="Uria A.R."/>
            <person name="Helf M.J."/>
            <person name="Takada K."/>
            <person name="Gernert C."/>
            <person name="Steffens U.A."/>
            <person name="Heycke N."/>
            <person name="Schmitt S."/>
            <person name="Rinke C."/>
            <person name="Helfrich E.J."/>
            <person name="Brachmann A.O."/>
            <person name="Gurgui C."/>
            <person name="Wakimoto T."/>
            <person name="Kracht M."/>
            <person name="Crusemann M."/>
            <person name="Hentschel U."/>
            <person name="Abe I."/>
            <person name="Matsunaga S."/>
            <person name="Kalinowski J."/>
            <person name="Takeyama H."/>
            <person name="Piel J."/>
        </authorList>
    </citation>
    <scope>NUCLEOTIDE SEQUENCE [LARGE SCALE GENOMIC DNA]</scope>
    <source>
        <strain evidence="5">TSY1</strain>
    </source>
</reference>
<evidence type="ECO:0000313" key="4">
    <source>
        <dbReference type="EMBL" id="ETW97851.1"/>
    </source>
</evidence>
<dbReference type="Pfam" id="PF02738">
    <property type="entry name" value="MoCoBD_1"/>
    <property type="match status" value="1"/>
</dbReference>
<dbReference type="InterPro" id="IPR016208">
    <property type="entry name" value="Ald_Oxase/xanthine_DH-like"/>
</dbReference>
<dbReference type="Proteomes" id="UP000019141">
    <property type="component" value="Unassembled WGS sequence"/>
</dbReference>
<dbReference type="SUPFAM" id="SSF56003">
    <property type="entry name" value="Molybdenum cofactor-binding domain"/>
    <property type="match status" value="1"/>
</dbReference>
<dbReference type="AlphaFoldDB" id="W4LKJ0"/>
<protein>
    <recommendedName>
        <fullName evidence="3">Aldehyde oxidase/xanthine dehydrogenase a/b hammerhead domain-containing protein</fullName>
    </recommendedName>
</protein>
<dbReference type="HOGENOM" id="CLU_001681_2_0_7"/>